<dbReference type="AlphaFoldDB" id="A0A2P2QKN8"/>
<protein>
    <submittedName>
        <fullName evidence="1">Uncharacterized protein</fullName>
    </submittedName>
</protein>
<proteinExistence type="predicted"/>
<evidence type="ECO:0000313" key="1">
    <source>
        <dbReference type="EMBL" id="MBX67514.1"/>
    </source>
</evidence>
<accession>A0A2P2QKN8</accession>
<organism evidence="1">
    <name type="scientific">Rhizophora mucronata</name>
    <name type="common">Asiatic mangrove</name>
    <dbReference type="NCBI Taxonomy" id="61149"/>
    <lineage>
        <taxon>Eukaryota</taxon>
        <taxon>Viridiplantae</taxon>
        <taxon>Streptophyta</taxon>
        <taxon>Embryophyta</taxon>
        <taxon>Tracheophyta</taxon>
        <taxon>Spermatophyta</taxon>
        <taxon>Magnoliopsida</taxon>
        <taxon>eudicotyledons</taxon>
        <taxon>Gunneridae</taxon>
        <taxon>Pentapetalae</taxon>
        <taxon>rosids</taxon>
        <taxon>fabids</taxon>
        <taxon>Malpighiales</taxon>
        <taxon>Rhizophoraceae</taxon>
        <taxon>Rhizophora</taxon>
    </lineage>
</organism>
<name>A0A2P2QKN8_RHIMU</name>
<dbReference type="EMBL" id="GGEC01087030">
    <property type="protein sequence ID" value="MBX67514.1"/>
    <property type="molecule type" value="Transcribed_RNA"/>
</dbReference>
<reference evidence="1" key="1">
    <citation type="submission" date="2018-02" db="EMBL/GenBank/DDBJ databases">
        <title>Rhizophora mucronata_Transcriptome.</title>
        <authorList>
            <person name="Meera S.P."/>
            <person name="Sreeshan A."/>
            <person name="Augustine A."/>
        </authorList>
    </citation>
    <scope>NUCLEOTIDE SEQUENCE</scope>
    <source>
        <tissue evidence="1">Leaf</tissue>
    </source>
</reference>
<sequence length="25" mass="2786">MSAKLFIKLRLGCTENVLVIIIPVD</sequence>